<evidence type="ECO:0000259" key="3">
    <source>
        <dbReference type="PROSITE" id="PS51304"/>
    </source>
</evidence>
<dbReference type="GO" id="GO:0030246">
    <property type="term" value="F:carbohydrate binding"/>
    <property type="evidence" value="ECO:0007669"/>
    <property type="project" value="UniProtKB-UniRule"/>
</dbReference>
<name>F1L9M1_ASCSU</name>
<evidence type="ECO:0000313" key="4">
    <source>
        <dbReference type="EMBL" id="ADY46825.1"/>
    </source>
</evidence>
<evidence type="ECO:0000256" key="2">
    <source>
        <dbReference type="RuleBase" id="RU102079"/>
    </source>
</evidence>
<dbReference type="SMART" id="SM00908">
    <property type="entry name" value="Gal-bind_lectin"/>
    <property type="match status" value="2"/>
</dbReference>
<proteinExistence type="evidence at transcript level"/>
<dbReference type="Gene3D" id="2.60.120.200">
    <property type="match status" value="2"/>
</dbReference>
<dbReference type="SMART" id="SM00276">
    <property type="entry name" value="GLECT"/>
    <property type="match status" value="2"/>
</dbReference>
<keyword evidence="1 2" id="KW-0430">Lectin</keyword>
<accession>F1L9M1</accession>
<feature type="domain" description="Galectin" evidence="3">
    <location>
        <begin position="211"/>
        <end position="336"/>
    </location>
</feature>
<dbReference type="GO" id="GO:0016936">
    <property type="term" value="F:galactoside binding"/>
    <property type="evidence" value="ECO:0007669"/>
    <property type="project" value="TreeGrafter"/>
</dbReference>
<dbReference type="Pfam" id="PF00337">
    <property type="entry name" value="Gal-bind_lectin"/>
    <property type="match status" value="2"/>
</dbReference>
<dbReference type="CDD" id="cd00070">
    <property type="entry name" value="GLECT"/>
    <property type="match status" value="2"/>
</dbReference>
<dbReference type="InterPro" id="IPR001079">
    <property type="entry name" value="Galectin_CRD"/>
</dbReference>
<dbReference type="AlphaFoldDB" id="F1L9M1"/>
<dbReference type="PROSITE" id="PS51304">
    <property type="entry name" value="GALECTIN"/>
    <property type="match status" value="2"/>
</dbReference>
<dbReference type="InterPro" id="IPR013320">
    <property type="entry name" value="ConA-like_dom_sf"/>
</dbReference>
<reference evidence="4" key="1">
    <citation type="journal article" date="2011" name="Genome Res.">
        <title>Deep small RNA sequencing from the nematode Ascaris reveals conservation, functional diversification, and novel developmental profiles.</title>
        <authorList>
            <person name="Wang J."/>
            <person name="Czech B."/>
            <person name="Crunk A."/>
            <person name="Wallace A."/>
            <person name="Mitreva M."/>
            <person name="Hannon G.J."/>
            <person name="Davis R.E."/>
        </authorList>
    </citation>
    <scope>NUCLEOTIDE SEQUENCE</scope>
</reference>
<dbReference type="EMBL" id="JI174718">
    <property type="protein sequence ID" value="ADY46825.1"/>
    <property type="molecule type" value="mRNA"/>
</dbReference>
<dbReference type="InterPro" id="IPR044156">
    <property type="entry name" value="Galectin-like"/>
</dbReference>
<organism evidence="4">
    <name type="scientific">Ascaris suum</name>
    <name type="common">Pig roundworm</name>
    <name type="synonym">Ascaris lumbricoides</name>
    <dbReference type="NCBI Taxonomy" id="6253"/>
    <lineage>
        <taxon>Eukaryota</taxon>
        <taxon>Metazoa</taxon>
        <taxon>Ecdysozoa</taxon>
        <taxon>Nematoda</taxon>
        <taxon>Chromadorea</taxon>
        <taxon>Rhabditida</taxon>
        <taxon>Spirurina</taxon>
        <taxon>Ascaridomorpha</taxon>
        <taxon>Ascaridoidea</taxon>
        <taxon>Ascarididae</taxon>
        <taxon>Ascaris</taxon>
    </lineage>
</organism>
<dbReference type="SUPFAM" id="SSF49899">
    <property type="entry name" value="Concanavalin A-like lectins/glucanases"/>
    <property type="match status" value="2"/>
</dbReference>
<evidence type="ECO:0000256" key="1">
    <source>
        <dbReference type="ARBA" id="ARBA00022734"/>
    </source>
</evidence>
<dbReference type="PANTHER" id="PTHR11346:SF180">
    <property type="entry name" value="GALECTIN"/>
    <property type="match status" value="1"/>
</dbReference>
<dbReference type="PANTHER" id="PTHR11346">
    <property type="entry name" value="GALECTIN"/>
    <property type="match status" value="1"/>
</dbReference>
<protein>
    <recommendedName>
        <fullName evidence="2">Galectin</fullName>
    </recommendedName>
</protein>
<sequence length="341" mass="38492">MNSLTFLKWFNYPSLRTTGTMKVFLLLGLVIAITSAGDSSEERVKAEDAKLAKEVNYKKFIGETNYRLPFKTRISQPFQEGQTIHAVGQISNEPKRVDFNFHKGAQRDADMPLHLSIRFDEGLFSGKLVYNTYKDGNWSENEQRIKNPFKPNEQFDLRVRIINGKYQVFANRVEVGSFEQRLPLDGVDHVSISGDLSNLRLFHYGGRVFPNPYAAIAKVVPGKRLDVSALPTGKRVNVNLYRSNREYALQVSIRYGEGAIVRNAMTNNVWGTEEREGGLPINKGEIFDLTIINEEFSFQIFLNGERFAAFSHRGSPTDIETVEIDGTVEVLTVTVNDAVGV</sequence>
<dbReference type="FunFam" id="2.60.120.200:FF:000244">
    <property type="entry name" value="Galectin"/>
    <property type="match status" value="1"/>
</dbReference>
<feature type="domain" description="Galectin" evidence="3">
    <location>
        <begin position="70"/>
        <end position="205"/>
    </location>
</feature>